<accession>A0A7D3V7Z7</accession>
<organism evidence="2 3">
    <name type="scientific">Fadolivirus FV1/VV64</name>
    <dbReference type="NCBI Taxonomy" id="3070911"/>
    <lineage>
        <taxon>Viruses</taxon>
        <taxon>Varidnaviria</taxon>
        <taxon>Bamfordvirae</taxon>
        <taxon>Nucleocytoviricota</taxon>
        <taxon>Megaviricetes</taxon>
        <taxon>Imitervirales</taxon>
        <taxon>Mimiviridae</taxon>
        <taxon>Klosneuvirinae</taxon>
        <taxon>Fadolivirus</taxon>
        <taxon>Fadolivirus algeromassiliense</taxon>
    </lineage>
</organism>
<protein>
    <submittedName>
        <fullName evidence="2">Uncharacterized protein</fullName>
    </submittedName>
</protein>
<evidence type="ECO:0000313" key="3">
    <source>
        <dbReference type="Proteomes" id="UP001162001"/>
    </source>
</evidence>
<sequence>MTTDIRKCTECDHSLFTRYDTLSKKYYCLPHHPNKLVIIDDRRIKDNILLGIENPPTREEQERLDTFYKKIICNKNAEIQSLKNEINELQMQNSKLQCYKKEAKILKTKIKEISDVLNNYRIYFEKAKY</sequence>
<proteinExistence type="predicted"/>
<keyword evidence="1" id="KW-0175">Coiled coil</keyword>
<evidence type="ECO:0000256" key="1">
    <source>
        <dbReference type="SAM" id="Coils"/>
    </source>
</evidence>
<feature type="coiled-coil region" evidence="1">
    <location>
        <begin position="72"/>
        <end position="116"/>
    </location>
</feature>
<name>A0A7D3V7Z7_9VIRU</name>
<gene>
    <name evidence="2" type="ORF">Fadolivirus_1_1298</name>
</gene>
<dbReference type="Proteomes" id="UP001162001">
    <property type="component" value="Segment"/>
</dbReference>
<evidence type="ECO:0000313" key="2">
    <source>
        <dbReference type="EMBL" id="QKF94756.1"/>
    </source>
</evidence>
<dbReference type="EMBL" id="MT418680">
    <property type="protein sequence ID" value="QKF94756.1"/>
    <property type="molecule type" value="Genomic_DNA"/>
</dbReference>
<reference evidence="2 3" key="1">
    <citation type="submission" date="2020-04" db="EMBL/GenBank/DDBJ databases">
        <title>Advantages and limits of metagenomic assembly and binning of a giant virus.</title>
        <authorList>
            <person name="Schulz F."/>
            <person name="Andreani J."/>
            <person name="Francis R."/>
            <person name="Boudjemaa H."/>
            <person name="Bou Khalil J.Y."/>
            <person name="Lee J."/>
            <person name="La Scola B."/>
            <person name="Woyke T."/>
        </authorList>
    </citation>
    <scope>NUCLEOTIDE SEQUENCE [LARGE SCALE GENOMIC DNA]</scope>
    <source>
        <strain evidence="2 3">FV1/VV64</strain>
    </source>
</reference>
<keyword evidence="3" id="KW-1185">Reference proteome</keyword>